<comment type="caution">
    <text evidence="2">The sequence shown here is derived from an EMBL/GenBank/DDBJ whole genome shotgun (WGS) entry which is preliminary data.</text>
</comment>
<dbReference type="EMBL" id="VTRV01000209">
    <property type="protein sequence ID" value="TZF82925.1"/>
    <property type="molecule type" value="Genomic_DNA"/>
</dbReference>
<proteinExistence type="predicted"/>
<dbReference type="AlphaFoldDB" id="A0A5D8YJI5"/>
<sequence length="268" mass="29363">MYVLIQWAVRTFAAGLCVGLMLLPRAAGAQSKPGEACYSGTCYPSLQQAEAVLQSDPQWNGKYQRSRTITSDASPVVTIEYTVPPQPPAKFYALVYSIQYATPCSAWSDSCLGEQAVIDEFMAGLRSAYSGCELRDGRWSNSFAEPFYYLWQRGSGTIGDVGGISFGDPTAPKRYEVNINCPQWGDPTYYQYQSWTLDKTQWFECPAGSTVISGYGPGHVPDGVSPDMQRPWPYFCFVSASRGLTYWPPRAASALGPCDGSCKVMAGD</sequence>
<name>A0A5D8YJI5_9GAMM</name>
<keyword evidence="1" id="KW-0732">Signal</keyword>
<keyword evidence="3" id="KW-1185">Reference proteome</keyword>
<evidence type="ECO:0000313" key="2">
    <source>
        <dbReference type="EMBL" id="TZF82925.1"/>
    </source>
</evidence>
<organism evidence="2 3">
    <name type="scientific">Cognatilysobacter lacus</name>
    <dbReference type="NCBI Taxonomy" id="1643323"/>
    <lineage>
        <taxon>Bacteria</taxon>
        <taxon>Pseudomonadati</taxon>
        <taxon>Pseudomonadota</taxon>
        <taxon>Gammaproteobacteria</taxon>
        <taxon>Lysobacterales</taxon>
        <taxon>Lysobacteraceae</taxon>
        <taxon>Cognatilysobacter</taxon>
    </lineage>
</organism>
<evidence type="ECO:0008006" key="4">
    <source>
        <dbReference type="Google" id="ProtNLM"/>
    </source>
</evidence>
<feature type="signal peptide" evidence="1">
    <location>
        <begin position="1"/>
        <end position="29"/>
    </location>
</feature>
<protein>
    <recommendedName>
        <fullName evidence="4">Secreted protein</fullName>
    </recommendedName>
</protein>
<gene>
    <name evidence="2" type="ORF">FW784_13175</name>
</gene>
<feature type="chain" id="PRO_5022729775" description="Secreted protein" evidence="1">
    <location>
        <begin position="30"/>
        <end position="268"/>
    </location>
</feature>
<dbReference type="RefSeq" id="WP_149353786.1">
    <property type="nucleotide sequence ID" value="NZ_VTRV01000209.1"/>
</dbReference>
<evidence type="ECO:0000256" key="1">
    <source>
        <dbReference type="SAM" id="SignalP"/>
    </source>
</evidence>
<accession>A0A5D8YJI5</accession>
<reference evidence="2 3" key="1">
    <citation type="submission" date="2019-08" db="EMBL/GenBank/DDBJ databases">
        <title>Draft genome sequence of Lysobacter sp. UKS-15.</title>
        <authorList>
            <person name="Im W.-T."/>
        </authorList>
    </citation>
    <scope>NUCLEOTIDE SEQUENCE [LARGE SCALE GENOMIC DNA]</scope>
    <source>
        <strain evidence="2 3">UKS-15</strain>
    </source>
</reference>
<evidence type="ECO:0000313" key="3">
    <source>
        <dbReference type="Proteomes" id="UP000323164"/>
    </source>
</evidence>
<dbReference type="Proteomes" id="UP000323164">
    <property type="component" value="Unassembled WGS sequence"/>
</dbReference>